<dbReference type="PRINTS" id="PR00127">
    <property type="entry name" value="CLPPROTEASEP"/>
</dbReference>
<dbReference type="PANTHER" id="PTHR10381:SF11">
    <property type="entry name" value="ATP-DEPENDENT CLP PROTEASE PROTEOLYTIC SUBUNIT, MITOCHONDRIAL"/>
    <property type="match status" value="1"/>
</dbReference>
<dbReference type="GO" id="GO:0004252">
    <property type="term" value="F:serine-type endopeptidase activity"/>
    <property type="evidence" value="ECO:0007669"/>
    <property type="project" value="UniProtKB-EC"/>
</dbReference>
<dbReference type="EC" id="3.4.21.92" evidence="9"/>
<dbReference type="InterPro" id="IPR033135">
    <property type="entry name" value="ClpP_His_AS"/>
</dbReference>
<evidence type="ECO:0000256" key="8">
    <source>
        <dbReference type="PROSITE-ProRule" id="PRU10086"/>
    </source>
</evidence>
<protein>
    <recommendedName>
        <fullName evidence="10">ATP-dependent Clp protease proteolytic subunit</fullName>
        <ecNumber evidence="9">3.4.21.92</ecNumber>
    </recommendedName>
</protein>
<name>A0A1A9UY90_GLOAU</name>
<dbReference type="Pfam" id="PF00574">
    <property type="entry name" value="CLP_protease"/>
    <property type="match status" value="1"/>
</dbReference>
<dbReference type="InterPro" id="IPR001907">
    <property type="entry name" value="ClpP"/>
</dbReference>
<reference evidence="12" key="1">
    <citation type="submission" date="2020-05" db="UniProtKB">
        <authorList>
            <consortium name="EnsemblMetazoa"/>
        </authorList>
    </citation>
    <scope>IDENTIFICATION</scope>
    <source>
        <strain evidence="12">TTRI</strain>
    </source>
</reference>
<sequence length="234" mass="26098">MLKSAINGLYKQCQAHSKRHLHLIPMVVEQTGRGERAYDIYSRLLKERIICLMGHINDDISSLVVAQLLYLQSENANKPIHLYINSPGGVVTAGLAIYDTMQYVKPPIATWCVGQACSMGSLLLTAGEPGMRYSLPNARIMIHQPSGGAQGQATDIQIQAKEIIKLKEQLTNIYVKHTMQSYERLHERMERDTYMNPEEAKDMGLVDHVLAHPPAPDTSSTTAPTSDEEDKKDI</sequence>
<dbReference type="InterPro" id="IPR029045">
    <property type="entry name" value="ClpP/crotonase-like_dom_sf"/>
</dbReference>
<feature type="region of interest" description="Disordered" evidence="11">
    <location>
        <begin position="209"/>
        <end position="234"/>
    </location>
</feature>
<proteinExistence type="inferred from homology"/>
<dbReference type="GO" id="GO:0006515">
    <property type="term" value="P:protein quality control for misfolded or incompletely synthesized proteins"/>
    <property type="evidence" value="ECO:0007669"/>
    <property type="project" value="TreeGrafter"/>
</dbReference>
<feature type="active site" evidence="7">
    <location>
        <position position="118"/>
    </location>
</feature>
<evidence type="ECO:0000256" key="2">
    <source>
        <dbReference type="ARBA" id="ARBA00022670"/>
    </source>
</evidence>
<dbReference type="Gene3D" id="3.90.226.10">
    <property type="entry name" value="2-enoyl-CoA Hydratase, Chain A, domain 1"/>
    <property type="match status" value="1"/>
</dbReference>
<dbReference type="PANTHER" id="PTHR10381">
    <property type="entry name" value="ATP-DEPENDENT CLP PROTEASE PROTEOLYTIC SUBUNIT"/>
    <property type="match status" value="1"/>
</dbReference>
<evidence type="ECO:0000256" key="4">
    <source>
        <dbReference type="ARBA" id="ARBA00022825"/>
    </source>
</evidence>
<dbReference type="Proteomes" id="UP000078200">
    <property type="component" value="Unassembled WGS sequence"/>
</dbReference>
<accession>A0A1A9UY90</accession>
<evidence type="ECO:0000313" key="13">
    <source>
        <dbReference type="Proteomes" id="UP000078200"/>
    </source>
</evidence>
<dbReference type="GO" id="GO:0004176">
    <property type="term" value="F:ATP-dependent peptidase activity"/>
    <property type="evidence" value="ECO:0007669"/>
    <property type="project" value="InterPro"/>
</dbReference>
<dbReference type="InterPro" id="IPR018215">
    <property type="entry name" value="ClpP_Ser_AS"/>
</dbReference>
<dbReference type="GO" id="GO:0009368">
    <property type="term" value="C:endopeptidase Clp complex"/>
    <property type="evidence" value="ECO:0007669"/>
    <property type="project" value="TreeGrafter"/>
</dbReference>
<dbReference type="PROSITE" id="PS00382">
    <property type="entry name" value="CLP_PROTEASE_HIS"/>
    <property type="match status" value="1"/>
</dbReference>
<keyword evidence="2 9" id="KW-0645">Protease</keyword>
<evidence type="ECO:0000313" key="12">
    <source>
        <dbReference type="EnsemblMetazoa" id="GAUT019627-PA"/>
    </source>
</evidence>
<dbReference type="EnsemblMetazoa" id="GAUT019627-RA">
    <property type="protein sequence ID" value="GAUT019627-PA"/>
    <property type="gene ID" value="GAUT019627"/>
</dbReference>
<feature type="active site" evidence="8">
    <location>
        <position position="143"/>
    </location>
</feature>
<dbReference type="STRING" id="7395.A0A1A9UY90"/>
<dbReference type="HAMAP" id="MF_00444">
    <property type="entry name" value="ClpP"/>
    <property type="match status" value="1"/>
</dbReference>
<dbReference type="NCBIfam" id="NF009205">
    <property type="entry name" value="PRK12553.1"/>
    <property type="match status" value="1"/>
</dbReference>
<dbReference type="PROSITE" id="PS00381">
    <property type="entry name" value="CLP_PROTEASE_SER"/>
    <property type="match status" value="1"/>
</dbReference>
<evidence type="ECO:0000256" key="3">
    <source>
        <dbReference type="ARBA" id="ARBA00022801"/>
    </source>
</evidence>
<keyword evidence="13" id="KW-1185">Reference proteome</keyword>
<dbReference type="InterPro" id="IPR023562">
    <property type="entry name" value="ClpP/TepA"/>
</dbReference>
<comment type="subunit">
    <text evidence="6">Tetradecamer that assembles into a two heptameric rings with a central cavity.</text>
</comment>
<evidence type="ECO:0000256" key="1">
    <source>
        <dbReference type="ARBA" id="ARBA00007039"/>
    </source>
</evidence>
<evidence type="ECO:0000256" key="10">
    <source>
        <dbReference type="RuleBase" id="RU003567"/>
    </source>
</evidence>
<dbReference type="VEuPathDB" id="VectorBase:GAUT019627"/>
<dbReference type="CDD" id="cd07017">
    <property type="entry name" value="S14_ClpP_2"/>
    <property type="match status" value="1"/>
</dbReference>
<evidence type="ECO:0000256" key="9">
    <source>
        <dbReference type="RuleBase" id="RU000549"/>
    </source>
</evidence>
<keyword evidence="3 9" id="KW-0378">Hydrolase</keyword>
<evidence type="ECO:0000256" key="11">
    <source>
        <dbReference type="SAM" id="MobiDB-lite"/>
    </source>
</evidence>
<evidence type="ECO:0000256" key="6">
    <source>
        <dbReference type="ARBA" id="ARBA00065540"/>
    </source>
</evidence>
<comment type="similarity">
    <text evidence="1 10">Belongs to the peptidase S14 family.</text>
</comment>
<dbReference type="NCBIfam" id="NF001368">
    <property type="entry name" value="PRK00277.1"/>
    <property type="match status" value="1"/>
</dbReference>
<evidence type="ECO:0000256" key="5">
    <source>
        <dbReference type="ARBA" id="ARBA00059384"/>
    </source>
</evidence>
<dbReference type="FunFam" id="3.90.226.10:FF:000001">
    <property type="entry name" value="ATP-dependent Clp protease proteolytic subunit"/>
    <property type="match status" value="1"/>
</dbReference>
<comment type="function">
    <text evidence="5">Clp cleaves peptides in various proteins in a process that requires ATP hydrolysis. Clp may be responsible for a fairly general and central housekeeping function rather than for the degradation of specific substrates.</text>
</comment>
<dbReference type="SUPFAM" id="SSF52096">
    <property type="entry name" value="ClpP/crotonase"/>
    <property type="match status" value="1"/>
</dbReference>
<evidence type="ECO:0000256" key="7">
    <source>
        <dbReference type="PROSITE-ProRule" id="PRU10085"/>
    </source>
</evidence>
<keyword evidence="4 9" id="KW-0720">Serine protease</keyword>
<dbReference type="AlphaFoldDB" id="A0A1A9UY90"/>
<dbReference type="GO" id="GO:0051117">
    <property type="term" value="F:ATPase binding"/>
    <property type="evidence" value="ECO:0007669"/>
    <property type="project" value="TreeGrafter"/>
</dbReference>
<organism evidence="12 13">
    <name type="scientific">Glossina austeni</name>
    <name type="common">Savannah tsetse fly</name>
    <dbReference type="NCBI Taxonomy" id="7395"/>
    <lineage>
        <taxon>Eukaryota</taxon>
        <taxon>Metazoa</taxon>
        <taxon>Ecdysozoa</taxon>
        <taxon>Arthropoda</taxon>
        <taxon>Hexapoda</taxon>
        <taxon>Insecta</taxon>
        <taxon>Pterygota</taxon>
        <taxon>Neoptera</taxon>
        <taxon>Endopterygota</taxon>
        <taxon>Diptera</taxon>
        <taxon>Brachycera</taxon>
        <taxon>Muscomorpha</taxon>
        <taxon>Hippoboscoidea</taxon>
        <taxon>Glossinidae</taxon>
        <taxon>Glossina</taxon>
    </lineage>
</organism>